<reference evidence="2" key="1">
    <citation type="submission" date="2023-10" db="EMBL/GenBank/DDBJ databases">
        <title>Genome assemblies of two species of porcelain crab, Petrolisthes cinctipes and Petrolisthes manimaculis (Anomura: Porcellanidae).</title>
        <authorList>
            <person name="Angst P."/>
        </authorList>
    </citation>
    <scope>NUCLEOTIDE SEQUENCE</scope>
    <source>
        <strain evidence="2">PB745_01</strain>
        <tissue evidence="2">Gill</tissue>
    </source>
</reference>
<evidence type="ECO:0000313" key="2">
    <source>
        <dbReference type="EMBL" id="KAK3860882.1"/>
    </source>
</evidence>
<accession>A0AAE1ET47</accession>
<dbReference type="AlphaFoldDB" id="A0AAE1ET47"/>
<evidence type="ECO:0000256" key="1">
    <source>
        <dbReference type="SAM" id="MobiDB-lite"/>
    </source>
</evidence>
<feature type="region of interest" description="Disordered" evidence="1">
    <location>
        <begin position="25"/>
        <end position="44"/>
    </location>
</feature>
<feature type="compositionally biased region" description="Low complexity" evidence="1">
    <location>
        <begin position="30"/>
        <end position="43"/>
    </location>
</feature>
<name>A0AAE1ET47_PETCI</name>
<feature type="region of interest" description="Disordered" evidence="1">
    <location>
        <begin position="57"/>
        <end position="116"/>
    </location>
</feature>
<keyword evidence="3" id="KW-1185">Reference proteome</keyword>
<comment type="caution">
    <text evidence="2">The sequence shown here is derived from an EMBL/GenBank/DDBJ whole genome shotgun (WGS) entry which is preliminary data.</text>
</comment>
<dbReference type="EMBL" id="JAWQEG010004611">
    <property type="protein sequence ID" value="KAK3860882.1"/>
    <property type="molecule type" value="Genomic_DNA"/>
</dbReference>
<protein>
    <submittedName>
        <fullName evidence="2">Uncharacterized protein</fullName>
    </submittedName>
</protein>
<dbReference type="Proteomes" id="UP001286313">
    <property type="component" value="Unassembled WGS sequence"/>
</dbReference>
<evidence type="ECO:0000313" key="3">
    <source>
        <dbReference type="Proteomes" id="UP001286313"/>
    </source>
</evidence>
<sequence length="138" mass="14681">WIDPEVMAKIRSVGTTLIFFGPRKRHQVVPSSPSSLPAPLNPSRTPHNLASIVAAAAQERRSSSPVAAPRIVGVVRKKTPTPPPPLDTTHSHLNHHNSRSSSPNRSGVGDAGGVRRGTDTSVVYNFTNARTQAPSPCV</sequence>
<feature type="non-terminal residue" evidence="2">
    <location>
        <position position="1"/>
    </location>
</feature>
<gene>
    <name evidence="2" type="ORF">Pcinc_033097</name>
</gene>
<organism evidence="2 3">
    <name type="scientific">Petrolisthes cinctipes</name>
    <name type="common">Flat porcelain crab</name>
    <dbReference type="NCBI Taxonomy" id="88211"/>
    <lineage>
        <taxon>Eukaryota</taxon>
        <taxon>Metazoa</taxon>
        <taxon>Ecdysozoa</taxon>
        <taxon>Arthropoda</taxon>
        <taxon>Crustacea</taxon>
        <taxon>Multicrustacea</taxon>
        <taxon>Malacostraca</taxon>
        <taxon>Eumalacostraca</taxon>
        <taxon>Eucarida</taxon>
        <taxon>Decapoda</taxon>
        <taxon>Pleocyemata</taxon>
        <taxon>Anomura</taxon>
        <taxon>Galatheoidea</taxon>
        <taxon>Porcellanidae</taxon>
        <taxon>Petrolisthes</taxon>
    </lineage>
</organism>
<proteinExistence type="predicted"/>